<dbReference type="Proteomes" id="UP000184066">
    <property type="component" value="Unassembled WGS sequence"/>
</dbReference>
<dbReference type="AlphaFoldDB" id="A0A1M7U051"/>
<name>A0A1M7U051_9RHOB</name>
<dbReference type="STRING" id="1189325.SAMN04488119_11129"/>
<proteinExistence type="predicted"/>
<sequence length="74" mass="8311">MSAGAGSRVDWAGLMRLGLGELRLAPEAFWSMTPRELEAAAAPWRRRFARPMSREALERLRARFPDAAPGEKQE</sequence>
<evidence type="ECO:0008006" key="3">
    <source>
        <dbReference type="Google" id="ProtNLM"/>
    </source>
</evidence>
<evidence type="ECO:0000313" key="2">
    <source>
        <dbReference type="Proteomes" id="UP000184066"/>
    </source>
</evidence>
<dbReference type="InterPro" id="IPR019056">
    <property type="entry name" value="Phage_TAC_6"/>
</dbReference>
<organism evidence="1 2">
    <name type="scientific">Oceanicella actignis</name>
    <dbReference type="NCBI Taxonomy" id="1189325"/>
    <lineage>
        <taxon>Bacteria</taxon>
        <taxon>Pseudomonadati</taxon>
        <taxon>Pseudomonadota</taxon>
        <taxon>Alphaproteobacteria</taxon>
        <taxon>Rhodobacterales</taxon>
        <taxon>Paracoccaceae</taxon>
        <taxon>Oceanicella</taxon>
    </lineage>
</organism>
<dbReference type="NCBIfam" id="TIGR02216">
    <property type="entry name" value="phage_TIGR02216"/>
    <property type="match status" value="1"/>
</dbReference>
<keyword evidence="2" id="KW-1185">Reference proteome</keyword>
<gene>
    <name evidence="1" type="ORF">SAMN05216200_11228</name>
</gene>
<dbReference type="InterPro" id="IPR011739">
    <property type="entry name" value="GTA_rcc01693"/>
</dbReference>
<evidence type="ECO:0000313" key="1">
    <source>
        <dbReference type="EMBL" id="SHN76230.1"/>
    </source>
</evidence>
<accession>A0A1M7U051</accession>
<dbReference type="Pfam" id="PF09550">
    <property type="entry name" value="Phage_TAC_6"/>
    <property type="match status" value="1"/>
</dbReference>
<dbReference type="RefSeq" id="WP_072748331.1">
    <property type="nucleotide sequence ID" value="NZ_FOHL01000011.1"/>
</dbReference>
<reference evidence="1 2" key="1">
    <citation type="submission" date="2016-12" db="EMBL/GenBank/DDBJ databases">
        <authorList>
            <person name="Song W.-J."/>
            <person name="Kurnit D.M."/>
        </authorList>
    </citation>
    <scope>NUCLEOTIDE SEQUENCE [LARGE SCALE GENOMIC DNA]</scope>
    <source>
        <strain evidence="1 2">CGMCC 1.10808</strain>
    </source>
</reference>
<dbReference type="EMBL" id="FRDL01000012">
    <property type="protein sequence ID" value="SHN76230.1"/>
    <property type="molecule type" value="Genomic_DNA"/>
</dbReference>
<protein>
    <recommendedName>
        <fullName evidence="3">Phage tail assembly chaperone protein, TAC</fullName>
    </recommendedName>
</protein>